<dbReference type="AlphaFoldDB" id="A0AAN7ARC1"/>
<evidence type="ECO:0000256" key="1">
    <source>
        <dbReference type="SAM" id="MobiDB-lite"/>
    </source>
</evidence>
<dbReference type="EMBL" id="MU863983">
    <property type="protein sequence ID" value="KAK4196493.1"/>
    <property type="molecule type" value="Genomic_DNA"/>
</dbReference>
<dbReference type="Proteomes" id="UP001303160">
    <property type="component" value="Unassembled WGS sequence"/>
</dbReference>
<evidence type="ECO:0000313" key="2">
    <source>
        <dbReference type="EMBL" id="KAK4196493.1"/>
    </source>
</evidence>
<feature type="region of interest" description="Disordered" evidence="1">
    <location>
        <begin position="1"/>
        <end position="48"/>
    </location>
</feature>
<sequence length="268" mass="29971">MGSTSSHTLPNDAECELPYSRAMDNSTAPPPPYNKLKDTTTTTTETPKPAPCKRCHRMFVPGVVKIAVTPDCGWYHPGQLKSVKDILEEYGDEVTKSRWSSLASHDEVWDCCLRRKSKWDAPFSDIFTQVSRGADHGKLGCVEFKGPHTDPEQQPPAYSATNPNPISTCTRCHRLFTPSGGKASKYCEYYHPGELRPLRDLLEERGDGATVDLSRYGSHELEKRVWSCCLNDKSSLEGPFVSVETQWVFRSDDGRLGCELTSKRHTAV</sequence>
<organism evidence="2 3">
    <name type="scientific">Triangularia verruculosa</name>
    <dbReference type="NCBI Taxonomy" id="2587418"/>
    <lineage>
        <taxon>Eukaryota</taxon>
        <taxon>Fungi</taxon>
        <taxon>Dikarya</taxon>
        <taxon>Ascomycota</taxon>
        <taxon>Pezizomycotina</taxon>
        <taxon>Sordariomycetes</taxon>
        <taxon>Sordariomycetidae</taxon>
        <taxon>Sordariales</taxon>
        <taxon>Podosporaceae</taxon>
        <taxon>Triangularia</taxon>
    </lineage>
</organism>
<reference evidence="2" key="1">
    <citation type="journal article" date="2023" name="Mol. Phylogenet. Evol.">
        <title>Genome-scale phylogeny and comparative genomics of the fungal order Sordariales.</title>
        <authorList>
            <person name="Hensen N."/>
            <person name="Bonometti L."/>
            <person name="Westerberg I."/>
            <person name="Brannstrom I.O."/>
            <person name="Guillou S."/>
            <person name="Cros-Aarteil S."/>
            <person name="Calhoun S."/>
            <person name="Haridas S."/>
            <person name="Kuo A."/>
            <person name="Mondo S."/>
            <person name="Pangilinan J."/>
            <person name="Riley R."/>
            <person name="LaButti K."/>
            <person name="Andreopoulos B."/>
            <person name="Lipzen A."/>
            <person name="Chen C."/>
            <person name="Yan M."/>
            <person name="Daum C."/>
            <person name="Ng V."/>
            <person name="Clum A."/>
            <person name="Steindorff A."/>
            <person name="Ohm R.A."/>
            <person name="Martin F."/>
            <person name="Silar P."/>
            <person name="Natvig D.O."/>
            <person name="Lalanne C."/>
            <person name="Gautier V."/>
            <person name="Ament-Velasquez S.L."/>
            <person name="Kruys A."/>
            <person name="Hutchinson M.I."/>
            <person name="Powell A.J."/>
            <person name="Barry K."/>
            <person name="Miller A.N."/>
            <person name="Grigoriev I.V."/>
            <person name="Debuchy R."/>
            <person name="Gladieux P."/>
            <person name="Hiltunen Thoren M."/>
            <person name="Johannesson H."/>
        </authorList>
    </citation>
    <scope>NUCLEOTIDE SEQUENCE</scope>
    <source>
        <strain evidence="2">CBS 315.58</strain>
    </source>
</reference>
<evidence type="ECO:0000313" key="3">
    <source>
        <dbReference type="Proteomes" id="UP001303160"/>
    </source>
</evidence>
<name>A0AAN7ARC1_9PEZI</name>
<protein>
    <submittedName>
        <fullName evidence="2">Uncharacterized protein</fullName>
    </submittedName>
</protein>
<gene>
    <name evidence="2" type="ORF">QBC40DRAFT_300218</name>
</gene>
<accession>A0AAN7ARC1</accession>
<reference evidence="2" key="2">
    <citation type="submission" date="2023-05" db="EMBL/GenBank/DDBJ databases">
        <authorList>
            <consortium name="Lawrence Berkeley National Laboratory"/>
            <person name="Steindorff A."/>
            <person name="Hensen N."/>
            <person name="Bonometti L."/>
            <person name="Westerberg I."/>
            <person name="Brannstrom I.O."/>
            <person name="Guillou S."/>
            <person name="Cros-Aarteil S."/>
            <person name="Calhoun S."/>
            <person name="Haridas S."/>
            <person name="Kuo A."/>
            <person name="Mondo S."/>
            <person name="Pangilinan J."/>
            <person name="Riley R."/>
            <person name="Labutti K."/>
            <person name="Andreopoulos B."/>
            <person name="Lipzen A."/>
            <person name="Chen C."/>
            <person name="Yanf M."/>
            <person name="Daum C."/>
            <person name="Ng V."/>
            <person name="Clum A."/>
            <person name="Ohm R."/>
            <person name="Martin F."/>
            <person name="Silar P."/>
            <person name="Natvig D."/>
            <person name="Lalanne C."/>
            <person name="Gautier V."/>
            <person name="Ament-Velasquez S.L."/>
            <person name="Kruys A."/>
            <person name="Hutchinson M.I."/>
            <person name="Powell A.J."/>
            <person name="Barry K."/>
            <person name="Miller A.N."/>
            <person name="Grigoriev I.V."/>
            <person name="Debuchy R."/>
            <person name="Gladieux P."/>
            <person name="Thoren M.H."/>
            <person name="Johannesson H."/>
        </authorList>
    </citation>
    <scope>NUCLEOTIDE SEQUENCE</scope>
    <source>
        <strain evidence="2">CBS 315.58</strain>
    </source>
</reference>
<proteinExistence type="predicted"/>
<comment type="caution">
    <text evidence="2">The sequence shown here is derived from an EMBL/GenBank/DDBJ whole genome shotgun (WGS) entry which is preliminary data.</text>
</comment>
<keyword evidence="3" id="KW-1185">Reference proteome</keyword>